<comment type="similarity">
    <text evidence="7">Belongs to the binding-protein-dependent transport system permease family.</text>
</comment>
<feature type="transmembrane region" description="Helical" evidence="7">
    <location>
        <begin position="107"/>
        <end position="127"/>
    </location>
</feature>
<evidence type="ECO:0000313" key="9">
    <source>
        <dbReference type="EMBL" id="MBC8611602.1"/>
    </source>
</evidence>
<keyword evidence="5 7" id="KW-1133">Transmembrane helix</keyword>
<feature type="transmembrane region" description="Helical" evidence="7">
    <location>
        <begin position="155"/>
        <end position="179"/>
    </location>
</feature>
<dbReference type="GO" id="GO:0005886">
    <property type="term" value="C:plasma membrane"/>
    <property type="evidence" value="ECO:0007669"/>
    <property type="project" value="UniProtKB-SubCell"/>
</dbReference>
<feature type="transmembrane region" description="Helical" evidence="7">
    <location>
        <begin position="72"/>
        <end position="95"/>
    </location>
</feature>
<evidence type="ECO:0000256" key="4">
    <source>
        <dbReference type="ARBA" id="ARBA00022692"/>
    </source>
</evidence>
<dbReference type="CDD" id="cd06261">
    <property type="entry name" value="TM_PBP2"/>
    <property type="match status" value="1"/>
</dbReference>
<feature type="domain" description="ABC transmembrane type-1" evidence="8">
    <location>
        <begin position="68"/>
        <end position="282"/>
    </location>
</feature>
<dbReference type="EMBL" id="JACRTL010000006">
    <property type="protein sequence ID" value="MBC8611602.1"/>
    <property type="molecule type" value="Genomic_DNA"/>
</dbReference>
<feature type="transmembrane region" description="Helical" evidence="7">
    <location>
        <begin position="213"/>
        <end position="235"/>
    </location>
</feature>
<dbReference type="PANTHER" id="PTHR30193">
    <property type="entry name" value="ABC TRANSPORTER PERMEASE PROTEIN"/>
    <property type="match status" value="1"/>
</dbReference>
<feature type="transmembrane region" description="Helical" evidence="7">
    <location>
        <begin position="261"/>
        <end position="281"/>
    </location>
</feature>
<keyword evidence="3" id="KW-1003">Cell membrane</keyword>
<keyword evidence="4 7" id="KW-0812">Transmembrane</keyword>
<dbReference type="Pfam" id="PF00528">
    <property type="entry name" value="BPD_transp_1"/>
    <property type="match status" value="1"/>
</dbReference>
<evidence type="ECO:0000256" key="7">
    <source>
        <dbReference type="RuleBase" id="RU363032"/>
    </source>
</evidence>
<keyword evidence="6 7" id="KW-0472">Membrane</keyword>
<feature type="transmembrane region" description="Helical" evidence="7">
    <location>
        <begin position="12"/>
        <end position="38"/>
    </location>
</feature>
<keyword evidence="10" id="KW-1185">Reference proteome</keyword>
<accession>A0A8J6PC91</accession>
<dbReference type="InterPro" id="IPR000515">
    <property type="entry name" value="MetI-like"/>
</dbReference>
<dbReference type="Proteomes" id="UP000632659">
    <property type="component" value="Unassembled WGS sequence"/>
</dbReference>
<protein>
    <submittedName>
        <fullName evidence="9">Sugar ABC transporter permease</fullName>
    </submittedName>
</protein>
<evidence type="ECO:0000313" key="10">
    <source>
        <dbReference type="Proteomes" id="UP000632659"/>
    </source>
</evidence>
<evidence type="ECO:0000256" key="2">
    <source>
        <dbReference type="ARBA" id="ARBA00022448"/>
    </source>
</evidence>
<comment type="caution">
    <text evidence="9">The sequence shown here is derived from an EMBL/GenBank/DDBJ whole genome shotgun (WGS) entry which is preliminary data.</text>
</comment>
<dbReference type="RefSeq" id="WP_154825205.1">
    <property type="nucleotide sequence ID" value="NZ_JACRTL010000006.1"/>
</dbReference>
<dbReference type="InterPro" id="IPR051393">
    <property type="entry name" value="ABC_transporter_permease"/>
</dbReference>
<reference evidence="9" key="1">
    <citation type="submission" date="2020-08" db="EMBL/GenBank/DDBJ databases">
        <title>Genome public.</title>
        <authorList>
            <person name="Liu C."/>
            <person name="Sun Q."/>
        </authorList>
    </citation>
    <scope>NUCLEOTIDE SEQUENCE</scope>
    <source>
        <strain evidence="9">NSJ-15</strain>
    </source>
</reference>
<evidence type="ECO:0000259" key="8">
    <source>
        <dbReference type="PROSITE" id="PS50928"/>
    </source>
</evidence>
<dbReference type="PANTHER" id="PTHR30193:SF37">
    <property type="entry name" value="INNER MEMBRANE ABC TRANSPORTER PERMEASE PROTEIN YCJO"/>
    <property type="match status" value="1"/>
</dbReference>
<dbReference type="Gene3D" id="1.10.3720.10">
    <property type="entry name" value="MetI-like"/>
    <property type="match status" value="1"/>
</dbReference>
<evidence type="ECO:0000256" key="5">
    <source>
        <dbReference type="ARBA" id="ARBA00022989"/>
    </source>
</evidence>
<name>A0A8J6PC91_9FIRM</name>
<dbReference type="GO" id="GO:0055085">
    <property type="term" value="P:transmembrane transport"/>
    <property type="evidence" value="ECO:0007669"/>
    <property type="project" value="InterPro"/>
</dbReference>
<keyword evidence="2 7" id="KW-0813">Transport</keyword>
<gene>
    <name evidence="9" type="ORF">H8702_10900</name>
</gene>
<proteinExistence type="inferred from homology"/>
<sequence>MKSKPKSDLSGYLYVLPATIFILIFALIPIIVCCVYSFHKYNLVQSMEFIGIENYIKMADDPYIKAALKNTLIFTIVVVPIQTFLSMLIAALIAAQKQNWWNGFVKSALFIPVISSMILVGTLWRIIYNPEVGLLNQFLSIFNLPTPNWLGSKDLALLSVCVVSIWKNVGYFMVIYIAALMDIPRDLYEVARVDGASGIQQFLHITLPMLKPITYLVITLGTIWSFQVFDLVYAMTGGGPGTSTVTLVSTIYNAAFREYRMGYACAAAMLLFVIILIVSFIQRKFLNPKDDI</sequence>
<evidence type="ECO:0000256" key="3">
    <source>
        <dbReference type="ARBA" id="ARBA00022475"/>
    </source>
</evidence>
<organism evidence="9 10">
    <name type="scientific">Massiliimalia timonensis</name>
    <dbReference type="NCBI Taxonomy" id="1987501"/>
    <lineage>
        <taxon>Bacteria</taxon>
        <taxon>Bacillati</taxon>
        <taxon>Bacillota</taxon>
        <taxon>Clostridia</taxon>
        <taxon>Eubacteriales</taxon>
        <taxon>Oscillospiraceae</taxon>
        <taxon>Massiliimalia</taxon>
    </lineage>
</organism>
<evidence type="ECO:0000256" key="6">
    <source>
        <dbReference type="ARBA" id="ARBA00023136"/>
    </source>
</evidence>
<dbReference type="InterPro" id="IPR035906">
    <property type="entry name" value="MetI-like_sf"/>
</dbReference>
<evidence type="ECO:0000256" key="1">
    <source>
        <dbReference type="ARBA" id="ARBA00004651"/>
    </source>
</evidence>
<dbReference type="AlphaFoldDB" id="A0A8J6PC91"/>
<comment type="subcellular location">
    <subcellularLocation>
        <location evidence="1 7">Cell membrane</location>
        <topology evidence="1 7">Multi-pass membrane protein</topology>
    </subcellularLocation>
</comment>
<dbReference type="PROSITE" id="PS50928">
    <property type="entry name" value="ABC_TM1"/>
    <property type="match status" value="1"/>
</dbReference>
<dbReference type="SUPFAM" id="SSF161098">
    <property type="entry name" value="MetI-like"/>
    <property type="match status" value="1"/>
</dbReference>